<dbReference type="EMBL" id="CP010868">
    <property type="protein sequence ID" value="AJM92266.1"/>
    <property type="molecule type" value="Genomic_DNA"/>
</dbReference>
<accession>A0A0C5BVI5</accession>
<reference evidence="1 2" key="3">
    <citation type="journal article" date="2019" name="Int. J. Syst. Evol. Microbiol.">
        <title>Nitrosopumilus adriaticus sp. nov. and Nitrosopumilus piranensis sp. nov., two ammonia-oxidizing archaea from the Adriatic Sea and members of the class Nitrososphaeria.</title>
        <authorList>
            <person name="Bayer B."/>
            <person name="Vojvoda J."/>
            <person name="Reinthaler T."/>
            <person name="Reyes C."/>
            <person name="Pinto M."/>
            <person name="Herndl G.J."/>
        </authorList>
    </citation>
    <scope>NUCLEOTIDE SEQUENCE [LARGE SCALE GENOMIC DNA]</scope>
    <source>
        <strain evidence="1 2">D3C</strain>
    </source>
</reference>
<evidence type="ECO:0000313" key="2">
    <source>
        <dbReference type="Proteomes" id="UP000032027"/>
    </source>
</evidence>
<dbReference type="AlphaFoldDB" id="A0A0C5BVI5"/>
<dbReference type="OrthoDB" id="2643at2157"/>
<dbReference type="HOGENOM" id="CLU_2366061_0_0_2"/>
<protein>
    <submittedName>
        <fullName evidence="1">Uncharacterized protein</fullName>
    </submittedName>
</protein>
<keyword evidence="2" id="KW-1185">Reference proteome</keyword>
<organism evidence="1 2">
    <name type="scientific">Nitrosopumilus piranensis</name>
    <dbReference type="NCBI Taxonomy" id="1582439"/>
    <lineage>
        <taxon>Archaea</taxon>
        <taxon>Nitrososphaerota</taxon>
        <taxon>Nitrososphaeria</taxon>
        <taxon>Nitrosopumilales</taxon>
        <taxon>Nitrosopumilaceae</taxon>
        <taxon>Nitrosopumilus</taxon>
    </lineage>
</organism>
<gene>
    <name evidence="1" type="ORF">NPIRD3C_1054</name>
</gene>
<dbReference type="PATRIC" id="fig|1582439.9.peg.1085"/>
<evidence type="ECO:0000313" key="1">
    <source>
        <dbReference type="EMBL" id="AJM92266.1"/>
    </source>
</evidence>
<dbReference type="GeneID" id="41600208"/>
<dbReference type="Proteomes" id="UP000032027">
    <property type="component" value="Chromosome"/>
</dbReference>
<reference evidence="2" key="1">
    <citation type="submission" date="2015-02" db="EMBL/GenBank/DDBJ databases">
        <title>Characterization of two novel Thaumarchaeota isolated from the Northern Adriatic Sea.</title>
        <authorList>
            <person name="Bayer B."/>
            <person name="Vojvoda J."/>
            <person name="Offre P."/>
            <person name="Srivastava A."/>
            <person name="Elisabeth N."/>
            <person name="Garcia J.A.L."/>
            <person name="Schleper C."/>
            <person name="Herndl G.J."/>
        </authorList>
    </citation>
    <scope>NUCLEOTIDE SEQUENCE [LARGE SCALE GENOMIC DNA]</scope>
    <source>
        <strain evidence="2">D3C</strain>
    </source>
</reference>
<dbReference type="RefSeq" id="WP_148703145.1">
    <property type="nucleotide sequence ID" value="NZ_CP010868.1"/>
</dbReference>
<sequence>MDESDEIQKLIDEISFRKSNSKDYKKMKTEEISRELRDIMKFEQESFRKIEEFEKTQNNPDLIKYAKIICRNTTQREIAQIQEVYLEKIDEEYLKSK</sequence>
<proteinExistence type="predicted"/>
<reference evidence="1 2" key="2">
    <citation type="journal article" date="2016" name="ISME J.">
        <title>Physiological and genomic characterization of two novel marine thaumarchaeal strains indicates niche differentiation.</title>
        <authorList>
            <person name="Bayer B."/>
            <person name="Vojvoda J."/>
            <person name="Offre P."/>
            <person name="Alves R.J."/>
            <person name="Elisabeth N.H."/>
            <person name="Garcia J.A."/>
            <person name="Volland J.M."/>
            <person name="Srivastava A."/>
            <person name="Schleper C."/>
            <person name="Herndl G.J."/>
        </authorList>
    </citation>
    <scope>NUCLEOTIDE SEQUENCE [LARGE SCALE GENOMIC DNA]</scope>
    <source>
        <strain evidence="1 2">D3C</strain>
    </source>
</reference>
<dbReference type="KEGG" id="nid:NPIRD3C_1054"/>
<name>A0A0C5BVI5_9ARCH</name>